<dbReference type="Proteomes" id="UP000218231">
    <property type="component" value="Unassembled WGS sequence"/>
</dbReference>
<feature type="compositionally biased region" description="Polar residues" evidence="1">
    <location>
        <begin position="157"/>
        <end position="168"/>
    </location>
</feature>
<gene>
    <name evidence="2" type="ORF">WR25_17498</name>
</gene>
<organism evidence="2 3">
    <name type="scientific">Diploscapter pachys</name>
    <dbReference type="NCBI Taxonomy" id="2018661"/>
    <lineage>
        <taxon>Eukaryota</taxon>
        <taxon>Metazoa</taxon>
        <taxon>Ecdysozoa</taxon>
        <taxon>Nematoda</taxon>
        <taxon>Chromadorea</taxon>
        <taxon>Rhabditida</taxon>
        <taxon>Rhabditina</taxon>
        <taxon>Rhabditomorpha</taxon>
        <taxon>Rhabditoidea</taxon>
        <taxon>Rhabditidae</taxon>
        <taxon>Diploscapter</taxon>
    </lineage>
</organism>
<reference evidence="2 3" key="1">
    <citation type="journal article" date="2017" name="Curr. Biol.">
        <title>Genome architecture and evolution of a unichromosomal asexual nematode.</title>
        <authorList>
            <person name="Fradin H."/>
            <person name="Zegar C."/>
            <person name="Gutwein M."/>
            <person name="Lucas J."/>
            <person name="Kovtun M."/>
            <person name="Corcoran D."/>
            <person name="Baugh L.R."/>
            <person name="Kiontke K."/>
            <person name="Gunsalus K."/>
            <person name="Fitch D.H."/>
            <person name="Piano F."/>
        </authorList>
    </citation>
    <scope>NUCLEOTIDE SEQUENCE [LARGE SCALE GENOMIC DNA]</scope>
    <source>
        <strain evidence="2">PF1309</strain>
    </source>
</reference>
<evidence type="ECO:0000313" key="3">
    <source>
        <dbReference type="Proteomes" id="UP000218231"/>
    </source>
</evidence>
<keyword evidence="3" id="KW-1185">Reference proteome</keyword>
<feature type="region of interest" description="Disordered" evidence="1">
    <location>
        <begin position="150"/>
        <end position="187"/>
    </location>
</feature>
<protein>
    <submittedName>
        <fullName evidence="2">Uncharacterized protein</fullName>
    </submittedName>
</protein>
<dbReference type="EMBL" id="LIAE01010511">
    <property type="protein sequence ID" value="PAV59635.1"/>
    <property type="molecule type" value="Genomic_DNA"/>
</dbReference>
<dbReference type="AlphaFoldDB" id="A0A2A2JDA9"/>
<sequence length="628" mass="72084">MSNQFIRGPDTGRDSDDGWLSDEESGDWLDNSNRFNFGPTPDEDRPAASVLPRSRPPPTGRVRVQKDREMRESMQKSMKYFQEHHADLLARHPEDCLCADCTSDHDEFDPIVRRDSNVLLSVGPPPNLQALEPQFGSSIRSAPATSENYPFEADDMPSTSTARVNSGRTPVADRPMPCMSRRSSSPITQPTTMQMIQAFIKSADKPLSHCEHTAEAKIIKCVTGYVNGFHQDKDQAAKLAKQALGAGNFSLRIESDDYQFPPSIQKREQGNENEIIFLRPVLIDACAVMKQYDSKYDMKWKVKTQDATAREAKCLKMQAFKDLLLLFILRGHKTELLVPEYYRRIIEVNEAFNKRGELTVLQELENLTDDMSLFVNLYETGVICFLETNRNYRTGNPTTCLQTWMTVVRERTVQLNACLVSSFYYDRHITNRNLDLLRQGYVFEKSSDHSQGLQEFEFKQANKRFLTPIFVSKKKILVMPLTFHSKVAFTQFRGHKAGRNKFKGSRIKYQSVMGPIMLRYDMKENDKISRHDYEILVLENQLTIEKQKELVMLLAASYLQMPQLMLRCTQTLLLLMTYLELLTSSWKIVAESRCGRIEIDMPLSSDRSLNPMILLQFINNKPTLKNGL</sequence>
<comment type="caution">
    <text evidence="2">The sequence shown here is derived from an EMBL/GenBank/DDBJ whole genome shotgun (WGS) entry which is preliminary data.</text>
</comment>
<feature type="compositionally biased region" description="Acidic residues" evidence="1">
    <location>
        <begin position="17"/>
        <end position="27"/>
    </location>
</feature>
<evidence type="ECO:0000256" key="1">
    <source>
        <dbReference type="SAM" id="MobiDB-lite"/>
    </source>
</evidence>
<feature type="region of interest" description="Disordered" evidence="1">
    <location>
        <begin position="1"/>
        <end position="73"/>
    </location>
</feature>
<dbReference type="STRING" id="2018661.A0A2A2JDA9"/>
<proteinExistence type="predicted"/>
<evidence type="ECO:0000313" key="2">
    <source>
        <dbReference type="EMBL" id="PAV59635.1"/>
    </source>
</evidence>
<accession>A0A2A2JDA9</accession>
<dbReference type="OrthoDB" id="5807598at2759"/>
<name>A0A2A2JDA9_9BILA</name>
<feature type="compositionally biased region" description="Basic and acidic residues" evidence="1">
    <location>
        <begin position="64"/>
        <end position="73"/>
    </location>
</feature>
<feature type="compositionally biased region" description="Low complexity" evidence="1">
    <location>
        <begin position="174"/>
        <end position="186"/>
    </location>
</feature>